<reference evidence="1 2" key="1">
    <citation type="submission" date="2020-08" db="EMBL/GenBank/DDBJ databases">
        <title>Genome public.</title>
        <authorList>
            <person name="Liu C."/>
            <person name="Sun Q."/>
        </authorList>
    </citation>
    <scope>NUCLEOTIDE SEQUENCE [LARGE SCALE GENOMIC DNA]</scope>
    <source>
        <strain evidence="1 2">NSJ-79</strain>
    </source>
</reference>
<comment type="caution">
    <text evidence="1">The sequence shown here is derived from an EMBL/GenBank/DDBJ whole genome shotgun (WGS) entry which is preliminary data.</text>
</comment>
<organism evidence="1 2">
    <name type="scientific">Parabacteroides hominis</name>
    <dbReference type="NCBI Taxonomy" id="2763057"/>
    <lineage>
        <taxon>Bacteria</taxon>
        <taxon>Pseudomonadati</taxon>
        <taxon>Bacteroidota</taxon>
        <taxon>Bacteroidia</taxon>
        <taxon>Bacteroidales</taxon>
        <taxon>Tannerellaceae</taxon>
        <taxon>Parabacteroides</taxon>
    </lineage>
</organism>
<dbReference type="SUPFAM" id="SSF50969">
    <property type="entry name" value="YVTN repeat-like/Quinoprotein amine dehydrogenase"/>
    <property type="match status" value="1"/>
</dbReference>
<evidence type="ECO:0000313" key="2">
    <source>
        <dbReference type="Proteomes" id="UP000651475"/>
    </source>
</evidence>
<evidence type="ECO:0000313" key="1">
    <source>
        <dbReference type="EMBL" id="MBC5633570.1"/>
    </source>
</evidence>
<gene>
    <name evidence="1" type="ORF">H8S65_12435</name>
</gene>
<keyword evidence="2" id="KW-1185">Reference proteome</keyword>
<sequence>MDMNEYQKIILDNLISNISCTKLTNTVFDNCINMLSYKDYLYFMGQTISGKNVYIYHKSGKFIKEITFSDALLVNSMCIIPELEELWVVSRFKIINKFKLDGTPVKRISLPFPCAAIIPTDGENFLIYSGGAYTDRGNIEGHFIALTDFKSIHKLYLPKWGKKEWPFSPYNLYTTNQLNDIFILPDETDTIYLYNRSKKEVTPFYTLNFHSDFLTKDRVPEKDSEMSRIITEKLYIHNIYSFYSTSGYFFFKLIGKRNDFCMIDLKDNALYSFDRLFDNFKSNEVNPFVGSDKNHLYMLVREKDLAVHYLNIKCTYPAIRAILPDLSINGNNWILLTIKIKNEI</sequence>
<accession>A0ABR7DQ65</accession>
<dbReference type="EMBL" id="JACOOJ010000021">
    <property type="protein sequence ID" value="MBC5633570.1"/>
    <property type="molecule type" value="Genomic_DNA"/>
</dbReference>
<proteinExistence type="predicted"/>
<dbReference type="Proteomes" id="UP000651475">
    <property type="component" value="Unassembled WGS sequence"/>
</dbReference>
<dbReference type="InterPro" id="IPR011044">
    <property type="entry name" value="Quino_amine_DH_bsu"/>
</dbReference>
<protein>
    <submittedName>
        <fullName evidence="1">6-bladed beta-propeller</fullName>
    </submittedName>
</protein>
<name>A0ABR7DQ65_9BACT</name>